<keyword evidence="1" id="KW-1133">Transmembrane helix</keyword>
<organism evidence="2 3">
    <name type="scientific">Campylobacter concisus</name>
    <dbReference type="NCBI Taxonomy" id="199"/>
    <lineage>
        <taxon>Bacteria</taxon>
        <taxon>Pseudomonadati</taxon>
        <taxon>Campylobacterota</taxon>
        <taxon>Epsilonproteobacteria</taxon>
        <taxon>Campylobacterales</taxon>
        <taxon>Campylobacteraceae</taxon>
        <taxon>Campylobacter</taxon>
    </lineage>
</organism>
<dbReference type="RefSeq" id="WP_103558283.1">
    <property type="nucleotide sequence ID" value="NZ_CP060707.1"/>
</dbReference>
<feature type="transmembrane region" description="Helical" evidence="1">
    <location>
        <begin position="199"/>
        <end position="221"/>
    </location>
</feature>
<feature type="transmembrane region" description="Helical" evidence="1">
    <location>
        <begin position="67"/>
        <end position="85"/>
    </location>
</feature>
<keyword evidence="1" id="KW-0812">Transmembrane</keyword>
<accession>A0A7S9RE21</accession>
<feature type="transmembrane region" description="Helical" evidence="1">
    <location>
        <begin position="125"/>
        <end position="147"/>
    </location>
</feature>
<dbReference type="AlphaFoldDB" id="A0A7S9RE21"/>
<evidence type="ECO:0000313" key="2">
    <source>
        <dbReference type="EMBL" id="QPH90073.1"/>
    </source>
</evidence>
<reference evidence="2 3" key="1">
    <citation type="journal article" date="2018" name="Emerg. Microbes Infect.">
        <title>Genomic analysis of oral Campylobacter concisus strains identified a potential bacterial molecular marker associated with active Crohn's disease.</title>
        <authorList>
            <person name="Liu F."/>
            <person name="Ma R."/>
            <person name="Tay C.Y.A."/>
            <person name="Octavia S."/>
            <person name="Lan R."/>
            <person name="Chung H.K.L."/>
            <person name="Riordan S.M."/>
            <person name="Grimm M.C."/>
            <person name="Leong R.W."/>
            <person name="Tanaka M.M."/>
            <person name="Connor S."/>
            <person name="Zhang L."/>
        </authorList>
    </citation>
    <scope>NUCLEOTIDE SEQUENCE [LARGE SCALE GENOMIC DNA]</scope>
    <source>
        <strain evidence="2 3">P1CDO2</strain>
    </source>
</reference>
<evidence type="ECO:0000256" key="1">
    <source>
        <dbReference type="SAM" id="Phobius"/>
    </source>
</evidence>
<sequence>MQSKFLKIALAWIGAFFCMWLFGNHMLDVSFIPPPFFFFVALLYTAVTFAKDKEDFHGNKISVFENVFVKIIITWFIAFFIVLRFKFITSTFLIGIVLFITLIYLPILFWGYKYIVEREKIKSKMVLKVLAIITYFAFIIALYYASFATFDSTGIQTIPFNVRFQQGVITCIIFYFLMRYILFCKVFTYDDKILFNGRWLMLLLACLIGPALFVCSIVKIITII</sequence>
<name>A0A7S9RE21_9BACT</name>
<evidence type="ECO:0000313" key="3">
    <source>
        <dbReference type="Proteomes" id="UP000594508"/>
    </source>
</evidence>
<dbReference type="Proteomes" id="UP000594508">
    <property type="component" value="Chromosome"/>
</dbReference>
<feature type="transmembrane region" description="Helical" evidence="1">
    <location>
        <begin position="91"/>
        <end position="113"/>
    </location>
</feature>
<feature type="transmembrane region" description="Helical" evidence="1">
    <location>
        <begin position="167"/>
        <end position="187"/>
    </location>
</feature>
<feature type="transmembrane region" description="Helical" evidence="1">
    <location>
        <begin position="5"/>
        <end position="23"/>
    </location>
</feature>
<protein>
    <submittedName>
        <fullName evidence="2">Uncharacterized protein</fullName>
    </submittedName>
</protein>
<feature type="transmembrane region" description="Helical" evidence="1">
    <location>
        <begin position="29"/>
        <end position="47"/>
    </location>
</feature>
<proteinExistence type="predicted"/>
<gene>
    <name evidence="2" type="ORF">CVT00_00575</name>
</gene>
<keyword evidence="1" id="KW-0472">Membrane</keyword>
<dbReference type="EMBL" id="CP060707">
    <property type="protein sequence ID" value="QPH90073.1"/>
    <property type="molecule type" value="Genomic_DNA"/>
</dbReference>